<proteinExistence type="inferred from homology"/>
<dbReference type="PANTHER" id="PTHR21645">
    <property type="entry name" value="GLYCOSYLTRANSFERASE FAMILY 92 PROTEIN"/>
    <property type="match status" value="1"/>
</dbReference>
<comment type="subcellular location">
    <subcellularLocation>
        <location evidence="1">Membrane</location>
        <topology evidence="1">Single-pass membrane protein</topology>
    </subcellularLocation>
</comment>
<name>A0AAE9A6A6_CAEBR</name>
<evidence type="ECO:0000256" key="4">
    <source>
        <dbReference type="ARBA" id="ARBA00022679"/>
    </source>
</evidence>
<dbReference type="Pfam" id="PF01697">
    <property type="entry name" value="Glyco_transf_92"/>
    <property type="match status" value="1"/>
</dbReference>
<gene>
    <name evidence="9" type="ORF">L3Y34_007365</name>
</gene>
<evidence type="ECO:0000256" key="8">
    <source>
        <dbReference type="RuleBase" id="RU366017"/>
    </source>
</evidence>
<dbReference type="GO" id="GO:0016020">
    <property type="term" value="C:membrane"/>
    <property type="evidence" value="ECO:0007669"/>
    <property type="project" value="UniProtKB-SubCell"/>
</dbReference>
<evidence type="ECO:0000256" key="7">
    <source>
        <dbReference type="ARBA" id="ARBA00023136"/>
    </source>
</evidence>
<evidence type="ECO:0000256" key="5">
    <source>
        <dbReference type="ARBA" id="ARBA00022692"/>
    </source>
</evidence>
<dbReference type="GO" id="GO:0016757">
    <property type="term" value="F:glycosyltransferase activity"/>
    <property type="evidence" value="ECO:0007669"/>
    <property type="project" value="UniProtKB-UniRule"/>
</dbReference>
<dbReference type="PANTHER" id="PTHR21645:SF18">
    <property type="entry name" value="GLYCOSYLTRANSFERASE FAMILY 92 PROTEIN"/>
    <property type="match status" value="1"/>
</dbReference>
<dbReference type="EC" id="2.4.1.-" evidence="8"/>
<evidence type="ECO:0000313" key="10">
    <source>
        <dbReference type="Proteomes" id="UP000827892"/>
    </source>
</evidence>
<comment type="similarity">
    <text evidence="2 8">Belongs to the glycosyltransferase 92 family.</text>
</comment>
<evidence type="ECO:0000256" key="2">
    <source>
        <dbReference type="ARBA" id="ARBA00007647"/>
    </source>
</evidence>
<dbReference type="InterPro" id="IPR008166">
    <property type="entry name" value="Glyco_transf_92"/>
</dbReference>
<protein>
    <recommendedName>
        <fullName evidence="8">Glycosyltransferase family 92 protein</fullName>
        <ecNumber evidence="8">2.4.1.-</ecNumber>
    </recommendedName>
</protein>
<keyword evidence="6" id="KW-1133">Transmembrane helix</keyword>
<reference evidence="9 10" key="1">
    <citation type="submission" date="2022-02" db="EMBL/GenBank/DDBJ databases">
        <title>Chromosome-level reference genomes for two strains of Caenorhabditis briggsae: an improved platform for comparative genomics.</title>
        <authorList>
            <person name="Stevens L."/>
            <person name="Andersen E.C."/>
        </authorList>
    </citation>
    <scope>NUCLEOTIDE SEQUENCE [LARGE SCALE GENOMIC DNA]</scope>
    <source>
        <strain evidence="9">QX1410_ONT</strain>
        <tissue evidence="9">Whole-organism</tissue>
    </source>
</reference>
<sequence length="521" mass="60789">MVLLVNRNTMRDITKYKVELVAKNGTGESVAVVPKILKESYANCVYVNVVAHATGIPKMEKLKIVDSTAKLKTPFRLSRTSAPAPVCISPQFVAEQWQIFVVHALIAHHFGGHLHLYVTSMLESYFNLVKEYEKLGYVTVDFWMRYRFQNSSLDSPEPNSNVEWRNQAGATTDCLLQYKEVASFITFVDLDDVLIPRGYNSYYDEFSSLYYFYPDILTFQYPKREIMLHNKHNFENVDLVEQFCHPWFANTEDTGKTVARPPDLNSMWIHRSFYVPDKNMRVVDHNFLIQRPVDTNGQDPITYEMKSFSIHEHLKLNESVMEPVQRELKKLLNSKSFRKVTSKLPTHSYYFPIMFRCYFEKYYRSLDNTCPNGEGCLIPQRTDLPCVHSNADYKSGPAMNPITFHYHSNPKWSKDSDYPRPRFFEMQQNNGAPDRRILGFTKMVKTYKKHVPLTLRQEIQVNRMSNELREALDDKGRQVPLFISWLKWAISNYKNVVLRDKEHQATVLRYLAIIEAAEATG</sequence>
<keyword evidence="4 8" id="KW-0808">Transferase</keyword>
<evidence type="ECO:0000313" key="9">
    <source>
        <dbReference type="EMBL" id="ULT88109.1"/>
    </source>
</evidence>
<evidence type="ECO:0000256" key="6">
    <source>
        <dbReference type="ARBA" id="ARBA00022989"/>
    </source>
</evidence>
<dbReference type="Proteomes" id="UP000827892">
    <property type="component" value="Chromosome V"/>
</dbReference>
<dbReference type="EMBL" id="CP090895">
    <property type="protein sequence ID" value="ULT88109.1"/>
    <property type="molecule type" value="Genomic_DNA"/>
</dbReference>
<organism evidence="9 10">
    <name type="scientific">Caenorhabditis briggsae</name>
    <dbReference type="NCBI Taxonomy" id="6238"/>
    <lineage>
        <taxon>Eukaryota</taxon>
        <taxon>Metazoa</taxon>
        <taxon>Ecdysozoa</taxon>
        <taxon>Nematoda</taxon>
        <taxon>Chromadorea</taxon>
        <taxon>Rhabditida</taxon>
        <taxon>Rhabditina</taxon>
        <taxon>Rhabditomorpha</taxon>
        <taxon>Rhabditoidea</taxon>
        <taxon>Rhabditidae</taxon>
        <taxon>Peloderinae</taxon>
        <taxon>Caenorhabditis</taxon>
    </lineage>
</organism>
<keyword evidence="3 8" id="KW-0328">Glycosyltransferase</keyword>
<accession>A0AAE9A6A6</accession>
<keyword evidence="7" id="KW-0472">Membrane</keyword>
<dbReference type="AlphaFoldDB" id="A0AAE9A6A6"/>
<dbReference type="InterPro" id="IPR052012">
    <property type="entry name" value="GTase_92"/>
</dbReference>
<evidence type="ECO:0000256" key="3">
    <source>
        <dbReference type="ARBA" id="ARBA00022676"/>
    </source>
</evidence>
<evidence type="ECO:0000256" key="1">
    <source>
        <dbReference type="ARBA" id="ARBA00004167"/>
    </source>
</evidence>
<keyword evidence="5" id="KW-0812">Transmembrane</keyword>